<protein>
    <submittedName>
        <fullName evidence="2">Venom protein family 4 protein 1</fullName>
    </submittedName>
</protein>
<keyword evidence="1" id="KW-0732">Signal</keyword>
<reference evidence="2" key="1">
    <citation type="journal article" date="2019" name="Toxins">
        <title>Missiles of mass disruption: composition and glandular origin of venom used as a projectile defensive weapon by the assassin bug Platymeris rhadamanthus.</title>
        <authorList>
            <person name="Walker A.A."/>
            <person name="Robinson S.D."/>
            <person name="Undheim E.A.B."/>
            <person name="Jin J."/>
            <person name="Han X."/>
            <person name="Fry B.G."/>
            <person name="Vetter I."/>
            <person name="King G.F."/>
        </authorList>
    </citation>
    <scope>NUCLEOTIDE SEQUENCE</scope>
    <source>
        <tissue evidence="2">Venom glands</tissue>
    </source>
</reference>
<name>A0A6B9L1C2_PLARH</name>
<organism evidence="2">
    <name type="scientific">Platymeris rhadamanthus</name>
    <name type="common">Red spot assassin bug</name>
    <dbReference type="NCBI Taxonomy" id="1134088"/>
    <lineage>
        <taxon>Eukaryota</taxon>
        <taxon>Metazoa</taxon>
        <taxon>Ecdysozoa</taxon>
        <taxon>Arthropoda</taxon>
        <taxon>Hexapoda</taxon>
        <taxon>Insecta</taxon>
        <taxon>Pterygota</taxon>
        <taxon>Neoptera</taxon>
        <taxon>Paraneoptera</taxon>
        <taxon>Hemiptera</taxon>
        <taxon>Heteroptera</taxon>
        <taxon>Panheteroptera</taxon>
        <taxon>Cimicomorpha</taxon>
        <taxon>Reduviidae</taxon>
        <taxon>Platymeris</taxon>
    </lineage>
</organism>
<evidence type="ECO:0000313" key="2">
    <source>
        <dbReference type="EMBL" id="QHB21487.1"/>
    </source>
</evidence>
<sequence length="167" mass="19015">MYLLRVALLLTLAVSAFAEMKNCSVQKSKVDYEVHVRQCCERVVGYPICVKAETDLISWKQGKPAGHVDSGTLTVTVDGDPIMKMAFSADSSKVLLNNREECTNNMYFGKVCLRMKRVIPKDWHKGGIGICYTLKIPRHEQFARSKCIYLNFKEFIDLPIKQHLLDN</sequence>
<dbReference type="EMBL" id="MN208298">
    <property type="protein sequence ID" value="QHB21487.1"/>
    <property type="molecule type" value="mRNA"/>
</dbReference>
<evidence type="ECO:0000256" key="1">
    <source>
        <dbReference type="SAM" id="SignalP"/>
    </source>
</evidence>
<dbReference type="AlphaFoldDB" id="A0A6B9L1C2"/>
<proteinExistence type="evidence at transcript level"/>
<accession>A0A6B9L1C2</accession>
<feature type="chain" id="PRO_5025404676" evidence="1">
    <location>
        <begin position="19"/>
        <end position="167"/>
    </location>
</feature>
<feature type="signal peptide" evidence="1">
    <location>
        <begin position="1"/>
        <end position="18"/>
    </location>
</feature>